<gene>
    <name evidence="2" type="ORF">LV75_005732</name>
</gene>
<keyword evidence="1" id="KW-1133">Transmembrane helix</keyword>
<feature type="transmembrane region" description="Helical" evidence="1">
    <location>
        <begin position="36"/>
        <end position="56"/>
    </location>
</feature>
<evidence type="ECO:0000313" key="2">
    <source>
        <dbReference type="EMBL" id="MCP2273206.1"/>
    </source>
</evidence>
<keyword evidence="1" id="KW-0472">Membrane</keyword>
<evidence type="ECO:0000313" key="3">
    <source>
        <dbReference type="Proteomes" id="UP001205185"/>
    </source>
</evidence>
<sequence length="66" mass="7148">MLLIFLTSYIFAGLVSYRLVGVVVRSTSANHRKDAIRLIGLVWTGGSLGPGVVFAVQRAHELAAMF</sequence>
<protein>
    <submittedName>
        <fullName evidence="2">Uncharacterized protein</fullName>
    </submittedName>
</protein>
<reference evidence="2 3" key="1">
    <citation type="submission" date="2022-06" db="EMBL/GenBank/DDBJ databases">
        <title>Genomic Encyclopedia of Archaeal and Bacterial Type Strains, Phase II (KMG-II): from individual species to whole genera.</title>
        <authorList>
            <person name="Goeker M."/>
        </authorList>
    </citation>
    <scope>NUCLEOTIDE SEQUENCE [LARGE SCALE GENOMIC DNA]</scope>
    <source>
        <strain evidence="2 3">DSM 44255</strain>
    </source>
</reference>
<dbReference type="RefSeq" id="WP_253890335.1">
    <property type="nucleotide sequence ID" value="NZ_BAAAVB010000019.1"/>
</dbReference>
<keyword evidence="1" id="KW-0812">Transmembrane</keyword>
<feature type="transmembrane region" description="Helical" evidence="1">
    <location>
        <begin position="6"/>
        <end position="24"/>
    </location>
</feature>
<comment type="caution">
    <text evidence="2">The sequence shown here is derived from an EMBL/GenBank/DDBJ whole genome shotgun (WGS) entry which is preliminary data.</text>
</comment>
<evidence type="ECO:0000256" key="1">
    <source>
        <dbReference type="SAM" id="Phobius"/>
    </source>
</evidence>
<dbReference type="EMBL" id="JAMTCO010000015">
    <property type="protein sequence ID" value="MCP2273206.1"/>
    <property type="molecule type" value="Genomic_DNA"/>
</dbReference>
<dbReference type="Proteomes" id="UP001205185">
    <property type="component" value="Unassembled WGS sequence"/>
</dbReference>
<proteinExistence type="predicted"/>
<keyword evidence="3" id="KW-1185">Reference proteome</keyword>
<name>A0ABT1IKM6_9PSEU</name>
<organism evidence="2 3">
    <name type="scientific">Actinokineospora diospyrosa</name>
    <dbReference type="NCBI Taxonomy" id="103728"/>
    <lineage>
        <taxon>Bacteria</taxon>
        <taxon>Bacillati</taxon>
        <taxon>Actinomycetota</taxon>
        <taxon>Actinomycetes</taxon>
        <taxon>Pseudonocardiales</taxon>
        <taxon>Pseudonocardiaceae</taxon>
        <taxon>Actinokineospora</taxon>
    </lineage>
</organism>
<accession>A0ABT1IKM6</accession>